<protein>
    <submittedName>
        <fullName evidence="1">Uncharacterized protein</fullName>
    </submittedName>
</protein>
<evidence type="ECO:0000313" key="1">
    <source>
        <dbReference type="EMBL" id="MBX46482.1"/>
    </source>
</evidence>
<accession>A0A2P2NVE8</accession>
<proteinExistence type="predicted"/>
<dbReference type="AlphaFoldDB" id="A0A2P2NVE8"/>
<organism evidence="1">
    <name type="scientific">Rhizophora mucronata</name>
    <name type="common">Asiatic mangrove</name>
    <dbReference type="NCBI Taxonomy" id="61149"/>
    <lineage>
        <taxon>Eukaryota</taxon>
        <taxon>Viridiplantae</taxon>
        <taxon>Streptophyta</taxon>
        <taxon>Embryophyta</taxon>
        <taxon>Tracheophyta</taxon>
        <taxon>Spermatophyta</taxon>
        <taxon>Magnoliopsida</taxon>
        <taxon>eudicotyledons</taxon>
        <taxon>Gunneridae</taxon>
        <taxon>Pentapetalae</taxon>
        <taxon>rosids</taxon>
        <taxon>fabids</taxon>
        <taxon>Malpighiales</taxon>
        <taxon>Rhizophoraceae</taxon>
        <taxon>Rhizophora</taxon>
    </lineage>
</organism>
<sequence>MKFLLKILGVHKTSIDFYLYMIIHLIPF</sequence>
<name>A0A2P2NVE8_RHIMU</name>
<dbReference type="EMBL" id="GGEC01065998">
    <property type="protein sequence ID" value="MBX46482.1"/>
    <property type="molecule type" value="Transcribed_RNA"/>
</dbReference>
<reference evidence="1" key="1">
    <citation type="submission" date="2018-02" db="EMBL/GenBank/DDBJ databases">
        <title>Rhizophora mucronata_Transcriptome.</title>
        <authorList>
            <person name="Meera S.P."/>
            <person name="Sreeshan A."/>
            <person name="Augustine A."/>
        </authorList>
    </citation>
    <scope>NUCLEOTIDE SEQUENCE</scope>
    <source>
        <tissue evidence="1">Leaf</tissue>
    </source>
</reference>